<dbReference type="EMBL" id="ML208485">
    <property type="protein sequence ID" value="TFK64197.1"/>
    <property type="molecule type" value="Genomic_DNA"/>
</dbReference>
<accession>A0ACD3AF30</accession>
<name>A0ACD3AF30_9AGAR</name>
<evidence type="ECO:0000313" key="2">
    <source>
        <dbReference type="Proteomes" id="UP000308600"/>
    </source>
</evidence>
<dbReference type="Proteomes" id="UP000308600">
    <property type="component" value="Unassembled WGS sequence"/>
</dbReference>
<evidence type="ECO:0000313" key="1">
    <source>
        <dbReference type="EMBL" id="TFK64197.1"/>
    </source>
</evidence>
<organism evidence="1 2">
    <name type="scientific">Pluteus cervinus</name>
    <dbReference type="NCBI Taxonomy" id="181527"/>
    <lineage>
        <taxon>Eukaryota</taxon>
        <taxon>Fungi</taxon>
        <taxon>Dikarya</taxon>
        <taxon>Basidiomycota</taxon>
        <taxon>Agaricomycotina</taxon>
        <taxon>Agaricomycetes</taxon>
        <taxon>Agaricomycetidae</taxon>
        <taxon>Agaricales</taxon>
        <taxon>Pluteineae</taxon>
        <taxon>Pluteaceae</taxon>
        <taxon>Pluteus</taxon>
    </lineage>
</organism>
<reference evidence="1 2" key="1">
    <citation type="journal article" date="2019" name="Nat. Ecol. Evol.">
        <title>Megaphylogeny resolves global patterns of mushroom evolution.</title>
        <authorList>
            <person name="Varga T."/>
            <person name="Krizsan K."/>
            <person name="Foldi C."/>
            <person name="Dima B."/>
            <person name="Sanchez-Garcia M."/>
            <person name="Sanchez-Ramirez S."/>
            <person name="Szollosi G.J."/>
            <person name="Szarkandi J.G."/>
            <person name="Papp V."/>
            <person name="Albert L."/>
            <person name="Andreopoulos W."/>
            <person name="Angelini C."/>
            <person name="Antonin V."/>
            <person name="Barry K.W."/>
            <person name="Bougher N.L."/>
            <person name="Buchanan P."/>
            <person name="Buyck B."/>
            <person name="Bense V."/>
            <person name="Catcheside P."/>
            <person name="Chovatia M."/>
            <person name="Cooper J."/>
            <person name="Damon W."/>
            <person name="Desjardin D."/>
            <person name="Finy P."/>
            <person name="Geml J."/>
            <person name="Haridas S."/>
            <person name="Hughes K."/>
            <person name="Justo A."/>
            <person name="Karasinski D."/>
            <person name="Kautmanova I."/>
            <person name="Kiss B."/>
            <person name="Kocsube S."/>
            <person name="Kotiranta H."/>
            <person name="LaButti K.M."/>
            <person name="Lechner B.E."/>
            <person name="Liimatainen K."/>
            <person name="Lipzen A."/>
            <person name="Lukacs Z."/>
            <person name="Mihaltcheva S."/>
            <person name="Morgado L.N."/>
            <person name="Niskanen T."/>
            <person name="Noordeloos M.E."/>
            <person name="Ohm R.A."/>
            <person name="Ortiz-Santana B."/>
            <person name="Ovrebo C."/>
            <person name="Racz N."/>
            <person name="Riley R."/>
            <person name="Savchenko A."/>
            <person name="Shiryaev A."/>
            <person name="Soop K."/>
            <person name="Spirin V."/>
            <person name="Szebenyi C."/>
            <person name="Tomsovsky M."/>
            <person name="Tulloss R.E."/>
            <person name="Uehling J."/>
            <person name="Grigoriev I.V."/>
            <person name="Vagvolgyi C."/>
            <person name="Papp T."/>
            <person name="Martin F.M."/>
            <person name="Miettinen O."/>
            <person name="Hibbett D.S."/>
            <person name="Nagy L.G."/>
        </authorList>
    </citation>
    <scope>NUCLEOTIDE SEQUENCE [LARGE SCALE GENOMIC DNA]</scope>
    <source>
        <strain evidence="1 2">NL-1719</strain>
    </source>
</reference>
<keyword evidence="2" id="KW-1185">Reference proteome</keyword>
<proteinExistence type="predicted"/>
<sequence>MSILPAELIENILEHVYGEYRSPEAPSDLYRCALVSHTWRAISQPLIFSELLLCASQEARIQAFLDAQICHFRQYVCKVWINDVGGSDSIKEFFNWLPNIQELYVLCPGPISKSLERLHPETMSILRNLTSLGLSALISFPVKVFYHCHSLRELKVNGSTFEIDTTTHQQLPSRLPIPSLHSLHVTGFVLPEMQILGWMLTPQCPFDLSALKTLRTSDRSDELQPYEWIQQIVRLCGPTLRDLAIGPPSSLALPDPKLTPESLLYPSTLLNLRVITISIIQEITDDINYVPWMNAFFSSLPVHNRLEEIRIPTLFRFGPSDGKNTHMEAEMAICGWEALDTILTSDYIKLKKVIFGVYGLRRPRGQILGSLLREKLPHLDGNGILEIRAYRWLSREQFWWEVK</sequence>
<gene>
    <name evidence="1" type="ORF">BDN72DRAFT_280306</name>
</gene>
<protein>
    <submittedName>
        <fullName evidence="1">Uncharacterized protein</fullName>
    </submittedName>
</protein>